<evidence type="ECO:0000313" key="2">
    <source>
        <dbReference type="EMBL" id="GIL28122.1"/>
    </source>
</evidence>
<protein>
    <submittedName>
        <fullName evidence="2">Uncharacterized protein</fullName>
    </submittedName>
</protein>
<organism evidence="2 3">
    <name type="scientific">Actinocatenispora comari</name>
    <dbReference type="NCBI Taxonomy" id="2807577"/>
    <lineage>
        <taxon>Bacteria</taxon>
        <taxon>Bacillati</taxon>
        <taxon>Actinomycetota</taxon>
        <taxon>Actinomycetes</taxon>
        <taxon>Micromonosporales</taxon>
        <taxon>Micromonosporaceae</taxon>
        <taxon>Actinocatenispora</taxon>
    </lineage>
</organism>
<sequence>MVDGEAAAGERRFRDYVTDPPPSTVDIELAVRTAYRTRRRRVAVAAGAAVVALLVGAGVAGATVIRGGTHGADPATTPSPAVSTAPSTFDPTVQTLTVGATGGRLTNVSVEVTAEMQALSAGYDAASTASTDTPKDHVSVKIYPGGSRYGAEVAGRGRPVAPVHGRPARCLTAAGKPCQLFAFQYLPGAWGTVGSPPGDPDPLAESRIRALARTVHLTRPRPMTAPFRLTGQFAGWTPTATSTNRAVRSGRLSLVRPGGSNRLGRYDVDLVVRAHDPARDGTNTTVDGCPADLFGDTDGSSGLDVYRPDGTSVSIRLASGVHLDLRQFYRAVHVVDRPGDVVTWLAPLP</sequence>
<keyword evidence="1" id="KW-0812">Transmembrane</keyword>
<reference evidence="3" key="1">
    <citation type="journal article" date="2021" name="Int. J. Syst. Evol. Microbiol.">
        <title>Actinocatenispora comari sp. nov., an endophytic actinomycete isolated from aerial parts of Comarum salesowianum.</title>
        <authorList>
            <person name="Oyunbileg N."/>
            <person name="Iizaka Y."/>
            <person name="Hamada M."/>
            <person name="Davaapurev B.O."/>
            <person name="Fukumoto A."/>
            <person name="Tsetseg B."/>
            <person name="Kato F."/>
            <person name="Tamura T."/>
            <person name="Batkhuu J."/>
            <person name="Anzai Y."/>
        </authorList>
    </citation>
    <scope>NUCLEOTIDE SEQUENCE [LARGE SCALE GENOMIC DNA]</scope>
    <source>
        <strain evidence="3">NUM-2625</strain>
    </source>
</reference>
<name>A0A8J4AEB9_9ACTN</name>
<keyword evidence="1" id="KW-0472">Membrane</keyword>
<gene>
    <name evidence="2" type="ORF">NUM_33760</name>
</gene>
<comment type="caution">
    <text evidence="2">The sequence shown here is derived from an EMBL/GenBank/DDBJ whole genome shotgun (WGS) entry which is preliminary data.</text>
</comment>
<evidence type="ECO:0000256" key="1">
    <source>
        <dbReference type="SAM" id="Phobius"/>
    </source>
</evidence>
<proteinExistence type="predicted"/>
<dbReference type="Proteomes" id="UP000614996">
    <property type="component" value="Unassembled WGS sequence"/>
</dbReference>
<keyword evidence="1" id="KW-1133">Transmembrane helix</keyword>
<evidence type="ECO:0000313" key="3">
    <source>
        <dbReference type="Proteomes" id="UP000614996"/>
    </source>
</evidence>
<feature type="transmembrane region" description="Helical" evidence="1">
    <location>
        <begin position="42"/>
        <end position="65"/>
    </location>
</feature>
<dbReference type="EMBL" id="BOPO01000055">
    <property type="protein sequence ID" value="GIL28122.1"/>
    <property type="molecule type" value="Genomic_DNA"/>
</dbReference>
<accession>A0A8J4AEB9</accession>
<dbReference type="AlphaFoldDB" id="A0A8J4AEB9"/>
<dbReference type="RefSeq" id="WP_207125839.1">
    <property type="nucleotide sequence ID" value="NZ_BOPO01000055.1"/>
</dbReference>
<keyword evidence="3" id="KW-1185">Reference proteome</keyword>